<organism evidence="3 4">
    <name type="scientific">Thermobispora bispora (strain ATCC 19993 / DSM 43833 / CBS 139.67 / JCM 10125 / KCTC 9307 / NBRC 14880 / R51)</name>
    <dbReference type="NCBI Taxonomy" id="469371"/>
    <lineage>
        <taxon>Bacteria</taxon>
        <taxon>Bacillati</taxon>
        <taxon>Actinomycetota</taxon>
        <taxon>Actinomycetes</taxon>
        <taxon>Streptosporangiales</taxon>
        <taxon>Streptosporangiaceae</taxon>
        <taxon>Thermobispora</taxon>
    </lineage>
</organism>
<dbReference type="AlphaFoldDB" id="D6Y1Q8"/>
<dbReference type="OrthoDB" id="3515863at2"/>
<dbReference type="KEGG" id="tbi:Tbis_1952"/>
<accession>D6Y1Q8</accession>
<dbReference type="RefSeq" id="WP_013132197.1">
    <property type="nucleotide sequence ID" value="NC_014165.1"/>
</dbReference>
<evidence type="ECO:0000256" key="2">
    <source>
        <dbReference type="SAM" id="SignalP"/>
    </source>
</evidence>
<dbReference type="HOGENOM" id="CLU_933626_0_0_11"/>
<reference evidence="3 4" key="1">
    <citation type="submission" date="2010-01" db="EMBL/GenBank/DDBJ databases">
        <title>The complete genome of Thermobispora bispora DSM 43833.</title>
        <authorList>
            <consortium name="US DOE Joint Genome Institute (JGI-PGF)"/>
            <person name="Lucas S."/>
            <person name="Copeland A."/>
            <person name="Lapidus A."/>
            <person name="Glavina del Rio T."/>
            <person name="Dalin E."/>
            <person name="Tice H."/>
            <person name="Bruce D."/>
            <person name="Goodwin L."/>
            <person name="Pitluck S."/>
            <person name="Kyrpides N."/>
            <person name="Mavromatis K."/>
            <person name="Ivanova N."/>
            <person name="Mikhailova N."/>
            <person name="Chertkov O."/>
            <person name="Brettin T."/>
            <person name="Detter J.C."/>
            <person name="Han C."/>
            <person name="Larimer F."/>
            <person name="Land M."/>
            <person name="Hauser L."/>
            <person name="Markowitz V."/>
            <person name="Cheng J.-F."/>
            <person name="Hugenholtz P."/>
            <person name="Woyke T."/>
            <person name="Wu D."/>
            <person name="Jando M."/>
            <person name="Schneider S."/>
            <person name="Klenk H.-P."/>
            <person name="Eisen J.A."/>
        </authorList>
    </citation>
    <scope>NUCLEOTIDE SEQUENCE [LARGE SCALE GENOMIC DNA]</scope>
    <source>
        <strain evidence="4">ATCC 19993 / DSM 43833 / CBS 139.67 / JCM 10125 / KCTC 9307 / NBRC 14880 / R51</strain>
    </source>
</reference>
<keyword evidence="4" id="KW-1185">Reference proteome</keyword>
<feature type="region of interest" description="Disordered" evidence="1">
    <location>
        <begin position="72"/>
        <end position="112"/>
    </location>
</feature>
<proteinExistence type="predicted"/>
<feature type="signal peptide" evidence="2">
    <location>
        <begin position="1"/>
        <end position="27"/>
    </location>
</feature>
<dbReference type="STRING" id="469371.Tbis_1952"/>
<keyword evidence="2" id="KW-0732">Signal</keyword>
<dbReference type="Proteomes" id="UP000006640">
    <property type="component" value="Chromosome"/>
</dbReference>
<name>D6Y1Q8_THEBD</name>
<protein>
    <recommendedName>
        <fullName evidence="5">Bacterial Ig domain-containing protein</fullName>
    </recommendedName>
</protein>
<evidence type="ECO:0000256" key="1">
    <source>
        <dbReference type="SAM" id="MobiDB-lite"/>
    </source>
</evidence>
<evidence type="ECO:0000313" key="4">
    <source>
        <dbReference type="Proteomes" id="UP000006640"/>
    </source>
</evidence>
<gene>
    <name evidence="3" type="ordered locus">Tbis_1952</name>
</gene>
<sequence>MRRSSLVTLAAALPLAAGQAAVPPALAEGTAAAARGPVIKSIEISPSDPVVGPKDSVAIVVDVVVRGATEVSAELEPGRPDGEPGGAQARPPAAGAPDADEAATGQEAGDAPVPVPVQQVTTAFDRIAPLFAWRSGAVPSWRARGLRTAAADAGWETWRFLPEKRLSRRYPSGPWTVTVTARNARGAETTAQAEFRLRRATELSGVTVARAGGRVRVTGTLLRVDPAGRVAYRPFAGQRVLIRHRPKGARSWRTAGSATTGKDGWFSAKVPREGVQEWRVEYPGDDHHARSVSGTKQL</sequence>
<feature type="compositionally biased region" description="Low complexity" evidence="1">
    <location>
        <begin position="86"/>
        <end position="97"/>
    </location>
</feature>
<evidence type="ECO:0008006" key="5">
    <source>
        <dbReference type="Google" id="ProtNLM"/>
    </source>
</evidence>
<dbReference type="EMBL" id="CP001874">
    <property type="protein sequence ID" value="ADG88664.1"/>
    <property type="molecule type" value="Genomic_DNA"/>
</dbReference>
<evidence type="ECO:0000313" key="3">
    <source>
        <dbReference type="EMBL" id="ADG88664.1"/>
    </source>
</evidence>
<feature type="chain" id="PRO_5038528213" description="Bacterial Ig domain-containing protein" evidence="2">
    <location>
        <begin position="28"/>
        <end position="298"/>
    </location>
</feature>
<dbReference type="eggNOG" id="COG3266">
    <property type="taxonomic scope" value="Bacteria"/>
</dbReference>